<sequence>MNCFLCKASFTISILLLLVSCQYPIKTKIHSLNPQIQINQLSALIASGIYIKKNCNRLDIPDDTILIQTALHLAQRRHWDTQVVEYQKLTDTSQARYQRIAPRQYNTRKKMRTA</sequence>
<dbReference type="EMBL" id="CP021659">
    <property type="protein sequence ID" value="AWK13316.1"/>
    <property type="molecule type" value="Genomic_DNA"/>
</dbReference>
<name>A0A2U8I2H5_9GAMM</name>
<dbReference type="Pfam" id="PF09691">
    <property type="entry name" value="T2SS_PulS_OutS"/>
    <property type="match status" value="1"/>
</dbReference>
<dbReference type="NCBIfam" id="TIGR01004">
    <property type="entry name" value="PulS_OutS"/>
    <property type="match status" value="1"/>
</dbReference>
<dbReference type="OrthoDB" id="6520006at2"/>
<dbReference type="AlphaFoldDB" id="A0A2U8I2H5"/>
<organism evidence="1 2">
    <name type="scientific">Candidatus Fukatsuia symbiotica</name>
    <dbReference type="NCBI Taxonomy" id="1878942"/>
    <lineage>
        <taxon>Bacteria</taxon>
        <taxon>Pseudomonadati</taxon>
        <taxon>Pseudomonadota</taxon>
        <taxon>Gammaproteobacteria</taxon>
        <taxon>Enterobacterales</taxon>
        <taxon>Yersiniaceae</taxon>
        <taxon>Candidatus Fukatsuia</taxon>
    </lineage>
</organism>
<evidence type="ECO:0000313" key="2">
    <source>
        <dbReference type="Proteomes" id="UP000261875"/>
    </source>
</evidence>
<accession>A0A2U8I2H5</accession>
<dbReference type="Proteomes" id="UP000261875">
    <property type="component" value="Chromosome"/>
</dbReference>
<dbReference type="PROSITE" id="PS51257">
    <property type="entry name" value="PROKAR_LIPOPROTEIN"/>
    <property type="match status" value="1"/>
</dbReference>
<dbReference type="RefSeq" id="WP_083429574.1">
    <property type="nucleotide sequence ID" value="NZ_CP021659.1"/>
</dbReference>
<evidence type="ECO:0000313" key="1">
    <source>
        <dbReference type="EMBL" id="AWK13316.1"/>
    </source>
</evidence>
<keyword evidence="2" id="KW-1185">Reference proteome</keyword>
<dbReference type="STRING" id="1878942.GCA_900128755_00934"/>
<dbReference type="InterPro" id="IPR019114">
    <property type="entry name" value="Chap_lipoprot_PulS/OutS-like"/>
</dbReference>
<gene>
    <name evidence="1" type="ORF">CCS41_00510</name>
</gene>
<evidence type="ECO:0008006" key="3">
    <source>
        <dbReference type="Google" id="ProtNLM"/>
    </source>
</evidence>
<protein>
    <recommendedName>
        <fullName evidence="3">Secretion protein</fullName>
    </recommendedName>
</protein>
<dbReference type="KEGG" id="fsm:CCS41_00510"/>
<proteinExistence type="predicted"/>
<dbReference type="Gene3D" id="1.20.58.1630">
    <property type="entry name" value="Chaperone lipoprotein PulS/OutS"/>
    <property type="match status" value="1"/>
</dbReference>
<reference evidence="1 2" key="1">
    <citation type="submission" date="2017-05" db="EMBL/GenBank/DDBJ databases">
        <title>Genome sequence of Candidatus Fukatsuia symbiotica and Candidatus Hamiltonella defensa from Acyrthosiphon pisum strain 5D.</title>
        <authorList>
            <person name="Patel V.A."/>
            <person name="Chevignon G."/>
            <person name="Russell J.A."/>
            <person name="Oliver K.M."/>
        </authorList>
    </citation>
    <scope>NUCLEOTIDE SEQUENCE [LARGE SCALE GENOMIC DNA]</scope>
    <source>
        <strain evidence="1 2">5D</strain>
    </source>
</reference>
<dbReference type="InterPro" id="IPR038432">
    <property type="entry name" value="PulS/OutS-like_sf"/>
</dbReference>
<dbReference type="GO" id="GO:0006886">
    <property type="term" value="P:intracellular protein transport"/>
    <property type="evidence" value="ECO:0007669"/>
    <property type="project" value="InterPro"/>
</dbReference>
<dbReference type="InterPro" id="IPR005699">
    <property type="entry name" value="Chap_lipoprot_PulS/OutS"/>
</dbReference>